<accession>A0A9D3RHS6</accession>
<dbReference type="AlphaFoldDB" id="A0A9D3RHS6"/>
<name>A0A9D3RHS6_ANGAN</name>
<gene>
    <name evidence="1" type="ORF">ANANG_G00307990</name>
</gene>
<keyword evidence="2" id="KW-1185">Reference proteome</keyword>
<protein>
    <submittedName>
        <fullName evidence="1">Uncharacterized protein</fullName>
    </submittedName>
</protein>
<feature type="non-terminal residue" evidence="1">
    <location>
        <position position="139"/>
    </location>
</feature>
<evidence type="ECO:0000313" key="2">
    <source>
        <dbReference type="Proteomes" id="UP001044222"/>
    </source>
</evidence>
<sequence length="139" mass="15190">IIIITHSCSAVGGGEGRYVCLVIIVPDRVTEFIRVTVLKAAQTPGVFIPSKHTVRIPSFPADSFICHCYINPSPLRHTELSLPVTALTHTLSAHNLGPVLKSLWMIRIWLLLSPHVCVTLLFPSDRDSFLCAVFGSSVS</sequence>
<organism evidence="1 2">
    <name type="scientific">Anguilla anguilla</name>
    <name type="common">European freshwater eel</name>
    <name type="synonym">Muraena anguilla</name>
    <dbReference type="NCBI Taxonomy" id="7936"/>
    <lineage>
        <taxon>Eukaryota</taxon>
        <taxon>Metazoa</taxon>
        <taxon>Chordata</taxon>
        <taxon>Craniata</taxon>
        <taxon>Vertebrata</taxon>
        <taxon>Euteleostomi</taxon>
        <taxon>Actinopterygii</taxon>
        <taxon>Neopterygii</taxon>
        <taxon>Teleostei</taxon>
        <taxon>Anguilliformes</taxon>
        <taxon>Anguillidae</taxon>
        <taxon>Anguilla</taxon>
    </lineage>
</organism>
<reference evidence="1" key="1">
    <citation type="submission" date="2021-01" db="EMBL/GenBank/DDBJ databases">
        <title>A chromosome-scale assembly of European eel, Anguilla anguilla.</title>
        <authorList>
            <person name="Henkel C."/>
            <person name="Jong-Raadsen S.A."/>
            <person name="Dufour S."/>
            <person name="Weltzien F.-A."/>
            <person name="Palstra A.P."/>
            <person name="Pelster B."/>
            <person name="Spaink H.P."/>
            <person name="Van Den Thillart G.E."/>
            <person name="Jansen H."/>
            <person name="Zahm M."/>
            <person name="Klopp C."/>
            <person name="Cedric C."/>
            <person name="Louis A."/>
            <person name="Berthelot C."/>
            <person name="Parey E."/>
            <person name="Roest Crollius H."/>
            <person name="Montfort J."/>
            <person name="Robinson-Rechavi M."/>
            <person name="Bucao C."/>
            <person name="Bouchez O."/>
            <person name="Gislard M."/>
            <person name="Lluch J."/>
            <person name="Milhes M."/>
            <person name="Lampietro C."/>
            <person name="Lopez Roques C."/>
            <person name="Donnadieu C."/>
            <person name="Braasch I."/>
            <person name="Desvignes T."/>
            <person name="Postlethwait J."/>
            <person name="Bobe J."/>
            <person name="Guiguen Y."/>
            <person name="Dirks R."/>
        </authorList>
    </citation>
    <scope>NUCLEOTIDE SEQUENCE</scope>
    <source>
        <strain evidence="1">Tag_6206</strain>
        <tissue evidence="1">Liver</tissue>
    </source>
</reference>
<evidence type="ECO:0000313" key="1">
    <source>
        <dbReference type="EMBL" id="KAG5830235.1"/>
    </source>
</evidence>
<comment type="caution">
    <text evidence="1">The sequence shown here is derived from an EMBL/GenBank/DDBJ whole genome shotgun (WGS) entry which is preliminary data.</text>
</comment>
<dbReference type="EMBL" id="JAFIRN010000019">
    <property type="protein sequence ID" value="KAG5830235.1"/>
    <property type="molecule type" value="Genomic_DNA"/>
</dbReference>
<proteinExistence type="predicted"/>
<dbReference type="Proteomes" id="UP001044222">
    <property type="component" value="Chromosome 19"/>
</dbReference>